<accession>A0ABX9HPR9</accession>
<keyword evidence="2" id="KW-0680">Restriction system</keyword>
<dbReference type="GO" id="GO:0004519">
    <property type="term" value="F:endonuclease activity"/>
    <property type="evidence" value="ECO:0007669"/>
    <property type="project" value="UniProtKB-KW"/>
</dbReference>
<keyword evidence="5" id="KW-0540">Nuclease</keyword>
<sequence>MKNNRTFLEKLLDGAEVEWKTLDEISSIYGGLTGKGKADFENGNALYVPYKNIFNNIEVDFNNLETVNVSDDEKQYTIKYGDVLFTGSSETAEEAGMSSAVTTKTEQKIYLNSFSFGLRFNDDVELLPEFSKFLFRTLSIRKEIVKSASGVTRFNISKARFKKIKIPILPLPVQTEIVKILDALTALTSELTSELTLRRKQYEYYREKLLSFDSLEQLNIGGAKKKLIDVAKIKNGKDWKHLGEGDIPIYGSGGIMGYVDTYSYDKPTVLIPRKGTITNIFYLEEPFWNVDTIYYTEIDRTQILPKYFYHFMKTVDLTKLDTGSGRPSLTQAILNEITIFVPSIEEQQRIVSILDKFETLTHSITEGLPLAIEQSHKLYEYYRELLLNFS</sequence>
<evidence type="ECO:0000313" key="6">
    <source>
        <dbReference type="Proteomes" id="UP000253950"/>
    </source>
</evidence>
<evidence type="ECO:0000256" key="3">
    <source>
        <dbReference type="ARBA" id="ARBA00023125"/>
    </source>
</evidence>
<dbReference type="PANTHER" id="PTHR43140">
    <property type="entry name" value="TYPE-1 RESTRICTION ENZYME ECOKI SPECIFICITY PROTEIN"/>
    <property type="match status" value="1"/>
</dbReference>
<protein>
    <submittedName>
        <fullName evidence="5">Restriction endonuclease subunit S</fullName>
    </submittedName>
</protein>
<dbReference type="PANTHER" id="PTHR43140:SF1">
    <property type="entry name" value="TYPE I RESTRICTION ENZYME ECOKI SPECIFICITY SUBUNIT"/>
    <property type="match status" value="1"/>
</dbReference>
<proteinExistence type="inferred from homology"/>
<evidence type="ECO:0000256" key="1">
    <source>
        <dbReference type="ARBA" id="ARBA00010923"/>
    </source>
</evidence>
<dbReference type="SUPFAM" id="SSF116734">
    <property type="entry name" value="DNA methylase specificity domain"/>
    <property type="match status" value="2"/>
</dbReference>
<dbReference type="Pfam" id="PF01420">
    <property type="entry name" value="Methylase_S"/>
    <property type="match status" value="2"/>
</dbReference>
<keyword evidence="6" id="KW-1185">Reference proteome</keyword>
<evidence type="ECO:0000313" key="5">
    <source>
        <dbReference type="EMBL" id="RDF10600.1"/>
    </source>
</evidence>
<dbReference type="EMBL" id="QEQG01000008">
    <property type="protein sequence ID" value="RDF10600.1"/>
    <property type="molecule type" value="Genomic_DNA"/>
</dbReference>
<feature type="domain" description="Type I restriction modification DNA specificity" evidence="4">
    <location>
        <begin position="224"/>
        <end position="374"/>
    </location>
</feature>
<evidence type="ECO:0000259" key="4">
    <source>
        <dbReference type="Pfam" id="PF01420"/>
    </source>
</evidence>
<dbReference type="InterPro" id="IPR051212">
    <property type="entry name" value="Type-I_RE_S_subunit"/>
</dbReference>
<dbReference type="CDD" id="cd17288">
    <property type="entry name" value="RMtype1_S_LlaAI06ORF1089P_TRD1-CR1_like"/>
    <property type="match status" value="1"/>
</dbReference>
<reference evidence="5 6" key="1">
    <citation type="submission" date="2018-05" db="EMBL/GenBank/DDBJ databases">
        <title>Draft Genome Sequences for a Diverse set of 7 Haemophilus Species.</title>
        <authorList>
            <person name="Nichols M."/>
            <person name="Topaz N."/>
            <person name="Wang X."/>
            <person name="Wang X."/>
            <person name="Boxrud D."/>
        </authorList>
    </citation>
    <scope>NUCLEOTIDE SEQUENCE [LARGE SCALE GENOMIC DNA]</scope>
    <source>
        <strain evidence="5 6">C2015005473</strain>
    </source>
</reference>
<organism evidence="5 6">
    <name type="scientific">Haemophilus sputorum</name>
    <dbReference type="NCBI Taxonomy" id="1078480"/>
    <lineage>
        <taxon>Bacteria</taxon>
        <taxon>Pseudomonadati</taxon>
        <taxon>Pseudomonadota</taxon>
        <taxon>Gammaproteobacteria</taxon>
        <taxon>Pasteurellales</taxon>
        <taxon>Pasteurellaceae</taxon>
        <taxon>Haemophilus</taxon>
    </lineage>
</organism>
<feature type="domain" description="Type I restriction modification DNA specificity" evidence="4">
    <location>
        <begin position="17"/>
        <end position="194"/>
    </location>
</feature>
<dbReference type="InterPro" id="IPR000055">
    <property type="entry name" value="Restrct_endonuc_typeI_TRD"/>
</dbReference>
<comment type="caution">
    <text evidence="5">The sequence shown here is derived from an EMBL/GenBank/DDBJ whole genome shotgun (WGS) entry which is preliminary data.</text>
</comment>
<dbReference type="RefSeq" id="WP_111389981.1">
    <property type="nucleotide sequence ID" value="NZ_QEQG01000008.1"/>
</dbReference>
<comment type="similarity">
    <text evidence="1">Belongs to the type-I restriction system S methylase family.</text>
</comment>
<gene>
    <name evidence="5" type="ORF">DPV84_07970</name>
</gene>
<keyword evidence="5" id="KW-0378">Hydrolase</keyword>
<keyword evidence="5" id="KW-0255">Endonuclease</keyword>
<dbReference type="Gene3D" id="3.90.220.20">
    <property type="entry name" value="DNA methylase specificity domains"/>
    <property type="match status" value="2"/>
</dbReference>
<dbReference type="InterPro" id="IPR044946">
    <property type="entry name" value="Restrct_endonuc_typeI_TRD_sf"/>
</dbReference>
<name>A0ABX9HPR9_9PAST</name>
<keyword evidence="3" id="KW-0238">DNA-binding</keyword>
<dbReference type="Proteomes" id="UP000253950">
    <property type="component" value="Unassembled WGS sequence"/>
</dbReference>
<evidence type="ECO:0000256" key="2">
    <source>
        <dbReference type="ARBA" id="ARBA00022747"/>
    </source>
</evidence>